<organism evidence="1 2">
    <name type="scientific">Alternaria atra</name>
    <dbReference type="NCBI Taxonomy" id="119953"/>
    <lineage>
        <taxon>Eukaryota</taxon>
        <taxon>Fungi</taxon>
        <taxon>Dikarya</taxon>
        <taxon>Ascomycota</taxon>
        <taxon>Pezizomycotina</taxon>
        <taxon>Dothideomycetes</taxon>
        <taxon>Pleosporomycetidae</taxon>
        <taxon>Pleosporales</taxon>
        <taxon>Pleosporineae</taxon>
        <taxon>Pleosporaceae</taxon>
        <taxon>Alternaria</taxon>
        <taxon>Alternaria sect. Ulocladioides</taxon>
    </lineage>
</organism>
<gene>
    <name evidence="1" type="ORF">ALTATR162_LOCUS12080</name>
</gene>
<reference evidence="1" key="1">
    <citation type="submission" date="2021-05" db="EMBL/GenBank/DDBJ databases">
        <authorList>
            <person name="Stam R."/>
        </authorList>
    </citation>
    <scope>NUCLEOTIDE SEQUENCE</scope>
    <source>
        <strain evidence="1">CS162</strain>
    </source>
</reference>
<dbReference type="Gene3D" id="3.40.50.720">
    <property type="entry name" value="NAD(P)-binding Rossmann-like Domain"/>
    <property type="match status" value="1"/>
</dbReference>
<comment type="caution">
    <text evidence="1">The sequence shown here is derived from an EMBL/GenBank/DDBJ whole genome shotgun (WGS) entry which is preliminary data.</text>
</comment>
<dbReference type="Proteomes" id="UP000676310">
    <property type="component" value="Unassembled WGS sequence"/>
</dbReference>
<dbReference type="OrthoDB" id="1879366at2759"/>
<evidence type="ECO:0000313" key="2">
    <source>
        <dbReference type="Proteomes" id="UP000676310"/>
    </source>
</evidence>
<dbReference type="RefSeq" id="XP_043175660.1">
    <property type="nucleotide sequence ID" value="XM_043319725.1"/>
</dbReference>
<keyword evidence="2" id="KW-1185">Reference proteome</keyword>
<name>A0A8J2N655_9PLEO</name>
<dbReference type="AlphaFoldDB" id="A0A8J2N655"/>
<dbReference type="InterPro" id="IPR036291">
    <property type="entry name" value="NAD(P)-bd_dom_sf"/>
</dbReference>
<protein>
    <submittedName>
        <fullName evidence="1">Uncharacterized protein</fullName>
    </submittedName>
</protein>
<accession>A0A8J2N655</accession>
<dbReference type="EMBL" id="CAJRGZ010000033">
    <property type="protein sequence ID" value="CAG5189706.1"/>
    <property type="molecule type" value="Genomic_DNA"/>
</dbReference>
<proteinExistence type="predicted"/>
<evidence type="ECO:0000313" key="1">
    <source>
        <dbReference type="EMBL" id="CAG5189706.1"/>
    </source>
</evidence>
<dbReference type="SUPFAM" id="SSF51735">
    <property type="entry name" value="NAD(P)-binding Rossmann-fold domains"/>
    <property type="match status" value="1"/>
</dbReference>
<dbReference type="GeneID" id="67012424"/>
<sequence>MGCNVVVFSGLDDKRSEAMQLGATEFITTGGKSGMCVHRLVDALLVTTPVLPEWTTLLPALNTNMKIFPLAVSPDDFKISQMLLNAKGITVQGSVIAPRSVLKNMLMFSRPSIKSSRLLCFFQ</sequence>